<protein>
    <submittedName>
        <fullName evidence="2">Uncharacterized protein</fullName>
    </submittedName>
</protein>
<keyword evidence="1" id="KW-0732">Signal</keyword>
<name>A0AAN9BLC5_9CAEN</name>
<organism evidence="2 3">
    <name type="scientific">Littorina saxatilis</name>
    <dbReference type="NCBI Taxonomy" id="31220"/>
    <lineage>
        <taxon>Eukaryota</taxon>
        <taxon>Metazoa</taxon>
        <taxon>Spiralia</taxon>
        <taxon>Lophotrochozoa</taxon>
        <taxon>Mollusca</taxon>
        <taxon>Gastropoda</taxon>
        <taxon>Caenogastropoda</taxon>
        <taxon>Littorinimorpha</taxon>
        <taxon>Littorinoidea</taxon>
        <taxon>Littorinidae</taxon>
        <taxon>Littorina</taxon>
    </lineage>
</organism>
<reference evidence="2 3" key="1">
    <citation type="submission" date="2024-02" db="EMBL/GenBank/DDBJ databases">
        <title>Chromosome-scale genome assembly of the rough periwinkle Littorina saxatilis.</title>
        <authorList>
            <person name="De Jode A."/>
            <person name="Faria R."/>
            <person name="Formenti G."/>
            <person name="Sims Y."/>
            <person name="Smith T.P."/>
            <person name="Tracey A."/>
            <person name="Wood J.M.D."/>
            <person name="Zagrodzka Z.B."/>
            <person name="Johannesson K."/>
            <person name="Butlin R.K."/>
            <person name="Leder E.H."/>
        </authorList>
    </citation>
    <scope>NUCLEOTIDE SEQUENCE [LARGE SCALE GENOMIC DNA]</scope>
    <source>
        <strain evidence="2">Snail1</strain>
        <tissue evidence="2">Muscle</tissue>
    </source>
</reference>
<evidence type="ECO:0000313" key="2">
    <source>
        <dbReference type="EMBL" id="KAK7107460.1"/>
    </source>
</evidence>
<proteinExistence type="predicted"/>
<feature type="signal peptide" evidence="1">
    <location>
        <begin position="1"/>
        <end position="18"/>
    </location>
</feature>
<comment type="caution">
    <text evidence="2">The sequence shown here is derived from an EMBL/GenBank/DDBJ whole genome shotgun (WGS) entry which is preliminary data.</text>
</comment>
<feature type="chain" id="PRO_5044711007" evidence="1">
    <location>
        <begin position="19"/>
        <end position="329"/>
    </location>
</feature>
<keyword evidence="3" id="KW-1185">Reference proteome</keyword>
<sequence length="329" mass="37243">MRTIIALLILSMVAATFASHACQGNGKMLQQFNGRKESTAMPCKYHAVRTKCGKYFVNLTPGNIFVHPKYRLNTLWLGVRELDTDKEWEGRTDNKVAVKFFNGWKSELFNKKDGVLNTEDVLTFSKDAMGTHATAKNGDFKVTFVPWDPENDNFPLSKWRFECNADDFEPASYPDQVCGSSDKRETVERTEMLGFDERTQTVFHDVFTNTNITQTNPKCANATMMLTEMCTEQQRKTAIITCGQILSSLKHTKCLTKYTCDPMDVFVDCIDWVCSDFSDDAACERVGMGIDMCRTFRDGNLTMRVENAKCYTEFLPIMDTPAMAMGTTG</sequence>
<evidence type="ECO:0000313" key="3">
    <source>
        <dbReference type="Proteomes" id="UP001374579"/>
    </source>
</evidence>
<gene>
    <name evidence="2" type="ORF">V1264_015386</name>
</gene>
<dbReference type="Proteomes" id="UP001374579">
    <property type="component" value="Unassembled WGS sequence"/>
</dbReference>
<dbReference type="EMBL" id="JBAMIC010000004">
    <property type="protein sequence ID" value="KAK7107460.1"/>
    <property type="molecule type" value="Genomic_DNA"/>
</dbReference>
<dbReference type="AlphaFoldDB" id="A0AAN9BLC5"/>
<dbReference type="EMBL" id="JBAMIC010000004">
    <property type="protein sequence ID" value="KAK7107458.1"/>
    <property type="molecule type" value="Genomic_DNA"/>
</dbReference>
<accession>A0AAN9BLC5</accession>
<evidence type="ECO:0000256" key="1">
    <source>
        <dbReference type="SAM" id="SignalP"/>
    </source>
</evidence>